<feature type="transmembrane region" description="Helical" evidence="1">
    <location>
        <begin position="38"/>
        <end position="59"/>
    </location>
</feature>
<name>A0A0B3VXA0_9FIRM</name>
<accession>A0A0B3VXA0</accession>
<keyword evidence="1" id="KW-0812">Transmembrane</keyword>
<proteinExistence type="predicted"/>
<feature type="transmembrane region" description="Helical" evidence="1">
    <location>
        <begin position="98"/>
        <end position="119"/>
    </location>
</feature>
<dbReference type="EMBL" id="JWHR01000075">
    <property type="protein sequence ID" value="KHS57453.1"/>
    <property type="molecule type" value="Genomic_DNA"/>
</dbReference>
<gene>
    <name evidence="2" type="ORF">QX51_08345</name>
</gene>
<dbReference type="AlphaFoldDB" id="A0A0B3VXA0"/>
<dbReference type="RefSeq" id="WP_039679455.1">
    <property type="nucleotide sequence ID" value="NZ_JAWGXO010000008.1"/>
</dbReference>
<dbReference type="InterPro" id="IPR023804">
    <property type="entry name" value="DUF3792_TM"/>
</dbReference>
<protein>
    <submittedName>
        <fullName evidence="2">Membrane protein</fullName>
    </submittedName>
</protein>
<keyword evidence="3" id="KW-1185">Reference proteome</keyword>
<evidence type="ECO:0000313" key="3">
    <source>
        <dbReference type="Proteomes" id="UP000031189"/>
    </source>
</evidence>
<evidence type="ECO:0000256" key="1">
    <source>
        <dbReference type="SAM" id="Phobius"/>
    </source>
</evidence>
<evidence type="ECO:0000313" key="2">
    <source>
        <dbReference type="EMBL" id="KHS57453.1"/>
    </source>
</evidence>
<feature type="transmembrane region" description="Helical" evidence="1">
    <location>
        <begin position="66"/>
        <end position="86"/>
    </location>
</feature>
<dbReference type="STRING" id="1577792.QX51_08345"/>
<dbReference type="NCBIfam" id="TIGR04086">
    <property type="entry name" value="TIGR04086_membr"/>
    <property type="match status" value="1"/>
</dbReference>
<organism evidence="2 3">
    <name type="scientific">Terrisporobacter othiniensis</name>
    <dbReference type="NCBI Taxonomy" id="1577792"/>
    <lineage>
        <taxon>Bacteria</taxon>
        <taxon>Bacillati</taxon>
        <taxon>Bacillota</taxon>
        <taxon>Clostridia</taxon>
        <taxon>Peptostreptococcales</taxon>
        <taxon>Peptostreptococcaceae</taxon>
        <taxon>Terrisporobacter</taxon>
    </lineage>
</organism>
<sequence>MTKTIHILKGLGYAYIITLIVLLVYNLLLTYTSVSADSVSIVTSFITTISAAFGGFYACKHIQEKGLIYGFIVGISYIILLIIMFYLAKENYIFDITILYKAILVSIAGGIGGVLGVNFK</sequence>
<dbReference type="Proteomes" id="UP000031189">
    <property type="component" value="Unassembled WGS sequence"/>
</dbReference>
<keyword evidence="1" id="KW-1133">Transmembrane helix</keyword>
<comment type="caution">
    <text evidence="2">The sequence shown here is derived from an EMBL/GenBank/DDBJ whole genome shotgun (WGS) entry which is preliminary data.</text>
</comment>
<dbReference type="OrthoDB" id="1757833at2"/>
<reference evidence="2 3" key="1">
    <citation type="submission" date="2014-12" db="EMBL/GenBank/DDBJ databases">
        <title>Draft genome sequence of Terrisporobacter sp. 08-306576, isolated from the blood culture of a bacteremia patient.</title>
        <authorList>
            <person name="Lund L.C."/>
            <person name="Sydenham T.V."/>
            <person name="Hogh S.V."/>
            <person name="Skov M.N."/>
            <person name="Kemp M."/>
            <person name="Justesen U.S."/>
        </authorList>
    </citation>
    <scope>NUCLEOTIDE SEQUENCE [LARGE SCALE GENOMIC DNA]</scope>
    <source>
        <strain evidence="2 3">08-306576</strain>
    </source>
</reference>
<keyword evidence="1" id="KW-0472">Membrane</keyword>
<feature type="transmembrane region" description="Helical" evidence="1">
    <location>
        <begin position="12"/>
        <end position="32"/>
    </location>
</feature>
<dbReference type="Pfam" id="PF12670">
    <property type="entry name" value="DUF3792"/>
    <property type="match status" value="1"/>
</dbReference>